<dbReference type="Proteomes" id="UP001187192">
    <property type="component" value="Unassembled WGS sequence"/>
</dbReference>
<evidence type="ECO:0000313" key="1">
    <source>
        <dbReference type="EMBL" id="GMN54002.1"/>
    </source>
</evidence>
<sequence length="148" mass="16710">MIRSRTSFHILNQVSFLVSYRPVTRAGLVHSLSWIGLATITTPWMHATEVILAERKLTTYVHAIDIDPVPNPGQIEKDREASLAFWGMEPRIFDGTQGAAALAEWLHNMEILFRLCRIGAHLQVMLASRRLVGKARAWWISIGNPEVP</sequence>
<dbReference type="EMBL" id="BTGU01000049">
    <property type="protein sequence ID" value="GMN54002.1"/>
    <property type="molecule type" value="Genomic_DNA"/>
</dbReference>
<accession>A0AA88AJ20</accession>
<reference evidence="1" key="1">
    <citation type="submission" date="2023-07" db="EMBL/GenBank/DDBJ databases">
        <title>draft genome sequence of fig (Ficus carica).</title>
        <authorList>
            <person name="Takahashi T."/>
            <person name="Nishimura K."/>
        </authorList>
    </citation>
    <scope>NUCLEOTIDE SEQUENCE</scope>
</reference>
<name>A0AA88AJ20_FICCA</name>
<keyword evidence="2" id="KW-1185">Reference proteome</keyword>
<comment type="caution">
    <text evidence="1">The sequence shown here is derived from an EMBL/GenBank/DDBJ whole genome shotgun (WGS) entry which is preliminary data.</text>
</comment>
<protein>
    <submittedName>
        <fullName evidence="1">Uncharacterized protein</fullName>
    </submittedName>
</protein>
<organism evidence="1 2">
    <name type="scientific">Ficus carica</name>
    <name type="common">Common fig</name>
    <dbReference type="NCBI Taxonomy" id="3494"/>
    <lineage>
        <taxon>Eukaryota</taxon>
        <taxon>Viridiplantae</taxon>
        <taxon>Streptophyta</taxon>
        <taxon>Embryophyta</taxon>
        <taxon>Tracheophyta</taxon>
        <taxon>Spermatophyta</taxon>
        <taxon>Magnoliopsida</taxon>
        <taxon>eudicotyledons</taxon>
        <taxon>Gunneridae</taxon>
        <taxon>Pentapetalae</taxon>
        <taxon>rosids</taxon>
        <taxon>fabids</taxon>
        <taxon>Rosales</taxon>
        <taxon>Moraceae</taxon>
        <taxon>Ficeae</taxon>
        <taxon>Ficus</taxon>
    </lineage>
</organism>
<evidence type="ECO:0000313" key="2">
    <source>
        <dbReference type="Proteomes" id="UP001187192"/>
    </source>
</evidence>
<gene>
    <name evidence="1" type="ORF">TIFTF001_023133</name>
</gene>
<proteinExistence type="predicted"/>
<dbReference type="AlphaFoldDB" id="A0AA88AJ20"/>